<protein>
    <submittedName>
        <fullName evidence="1">Uncharacterized protein</fullName>
    </submittedName>
</protein>
<sequence>MVSNLTPSIKDLTNGFSFFGKGPNNTTAEADGTNSLKGTNFEGSVRISSNGSVKFSTITEEGFKSLESMAEQYSLMIIEASNLAVECWALRGLVKSGEIDAKVESFKYDNISPKATQQAILVL</sequence>
<reference evidence="1" key="2">
    <citation type="submission" date="2021-01" db="EMBL/GenBank/DDBJ databases">
        <authorList>
            <person name="Schikora-Tamarit M.A."/>
        </authorList>
    </citation>
    <scope>NUCLEOTIDE SEQUENCE</scope>
    <source>
        <strain evidence="1">CBS2887</strain>
    </source>
</reference>
<organism evidence="1 2">
    <name type="scientific">Wickerhamomyces pijperi</name>
    <name type="common">Yeast</name>
    <name type="synonym">Pichia pijperi</name>
    <dbReference type="NCBI Taxonomy" id="599730"/>
    <lineage>
        <taxon>Eukaryota</taxon>
        <taxon>Fungi</taxon>
        <taxon>Dikarya</taxon>
        <taxon>Ascomycota</taxon>
        <taxon>Saccharomycotina</taxon>
        <taxon>Saccharomycetes</taxon>
        <taxon>Phaffomycetales</taxon>
        <taxon>Wickerhamomycetaceae</taxon>
        <taxon>Wickerhamomyces</taxon>
    </lineage>
</organism>
<evidence type="ECO:0000313" key="2">
    <source>
        <dbReference type="Proteomes" id="UP000774326"/>
    </source>
</evidence>
<name>A0A9P8Q317_WICPI</name>
<comment type="caution">
    <text evidence="1">The sequence shown here is derived from an EMBL/GenBank/DDBJ whole genome shotgun (WGS) entry which is preliminary data.</text>
</comment>
<dbReference type="Proteomes" id="UP000774326">
    <property type="component" value="Unassembled WGS sequence"/>
</dbReference>
<evidence type="ECO:0000313" key="1">
    <source>
        <dbReference type="EMBL" id="KAH3683312.1"/>
    </source>
</evidence>
<keyword evidence="2" id="KW-1185">Reference proteome</keyword>
<dbReference type="EMBL" id="JAEUBG010003191">
    <property type="protein sequence ID" value="KAH3683312.1"/>
    <property type="molecule type" value="Genomic_DNA"/>
</dbReference>
<accession>A0A9P8Q317</accession>
<gene>
    <name evidence="1" type="ORF">WICPIJ_005728</name>
</gene>
<dbReference type="AlphaFoldDB" id="A0A9P8Q317"/>
<proteinExistence type="predicted"/>
<reference evidence="1" key="1">
    <citation type="journal article" date="2021" name="Open Biol.">
        <title>Shared evolutionary footprints suggest mitochondrial oxidative damage underlies multiple complex I losses in fungi.</title>
        <authorList>
            <person name="Schikora-Tamarit M.A."/>
            <person name="Marcet-Houben M."/>
            <person name="Nosek J."/>
            <person name="Gabaldon T."/>
        </authorList>
    </citation>
    <scope>NUCLEOTIDE SEQUENCE</scope>
    <source>
        <strain evidence="1">CBS2887</strain>
    </source>
</reference>